<reference evidence="2 3" key="1">
    <citation type="submission" date="2021-06" db="EMBL/GenBank/DDBJ databases">
        <authorList>
            <person name="Palmer J.M."/>
        </authorList>
    </citation>
    <scope>NUCLEOTIDE SEQUENCE [LARGE SCALE GENOMIC DNA]</scope>
    <source>
        <strain evidence="3">if_2019</strain>
        <tissue evidence="2">Muscle</tissue>
    </source>
</reference>
<evidence type="ECO:0000313" key="2">
    <source>
        <dbReference type="EMBL" id="MEQ2234473.1"/>
    </source>
</evidence>
<feature type="region of interest" description="Disordered" evidence="1">
    <location>
        <begin position="1"/>
        <end position="23"/>
    </location>
</feature>
<dbReference type="Proteomes" id="UP001482620">
    <property type="component" value="Unassembled WGS sequence"/>
</dbReference>
<feature type="non-terminal residue" evidence="2">
    <location>
        <position position="1"/>
    </location>
</feature>
<feature type="compositionally biased region" description="Basic and acidic residues" evidence="1">
    <location>
        <begin position="1"/>
        <end position="16"/>
    </location>
</feature>
<accession>A0ABV0TS87</accession>
<organism evidence="2 3">
    <name type="scientific">Ilyodon furcidens</name>
    <name type="common">goldbreast splitfin</name>
    <dbReference type="NCBI Taxonomy" id="33524"/>
    <lineage>
        <taxon>Eukaryota</taxon>
        <taxon>Metazoa</taxon>
        <taxon>Chordata</taxon>
        <taxon>Craniata</taxon>
        <taxon>Vertebrata</taxon>
        <taxon>Euteleostomi</taxon>
        <taxon>Actinopterygii</taxon>
        <taxon>Neopterygii</taxon>
        <taxon>Teleostei</taxon>
        <taxon>Neoteleostei</taxon>
        <taxon>Acanthomorphata</taxon>
        <taxon>Ovalentaria</taxon>
        <taxon>Atherinomorphae</taxon>
        <taxon>Cyprinodontiformes</taxon>
        <taxon>Goodeidae</taxon>
        <taxon>Ilyodon</taxon>
    </lineage>
</organism>
<evidence type="ECO:0000256" key="1">
    <source>
        <dbReference type="SAM" id="MobiDB-lite"/>
    </source>
</evidence>
<dbReference type="EMBL" id="JAHRIQ010039891">
    <property type="protein sequence ID" value="MEQ2234473.1"/>
    <property type="molecule type" value="Genomic_DNA"/>
</dbReference>
<keyword evidence="3" id="KW-1185">Reference proteome</keyword>
<sequence>RGRESPSLHQRGRESPSLHQRKQVFFEPRHPIRTPQTNLHMYKLFSLLRNILTNQEMMMDQMKIIFTTVQGLKSATEEDIDVEPNLLPLADPQSVENLEERLGNSPDLKNQLRNGLALKGGETLRSV</sequence>
<proteinExistence type="predicted"/>
<evidence type="ECO:0000313" key="3">
    <source>
        <dbReference type="Proteomes" id="UP001482620"/>
    </source>
</evidence>
<comment type="caution">
    <text evidence="2">The sequence shown here is derived from an EMBL/GenBank/DDBJ whole genome shotgun (WGS) entry which is preliminary data.</text>
</comment>
<protein>
    <submittedName>
        <fullName evidence="2">Uncharacterized protein</fullName>
    </submittedName>
</protein>
<gene>
    <name evidence="2" type="ORF">ILYODFUR_032116</name>
</gene>
<name>A0ABV0TS87_9TELE</name>